<evidence type="ECO:0000313" key="2">
    <source>
        <dbReference type="EMBL" id="BBO99523.1"/>
    </source>
</evidence>
<dbReference type="InterPro" id="IPR007516">
    <property type="entry name" value="Co_F420_Hydgase/DH_bsu_N"/>
</dbReference>
<dbReference type="InterPro" id="IPR007525">
    <property type="entry name" value="FrhB_FdhB_C"/>
</dbReference>
<dbReference type="InterPro" id="IPR017896">
    <property type="entry name" value="4Fe4S_Fe-S-bd"/>
</dbReference>
<reference evidence="3" key="1">
    <citation type="submission" date="2019-11" db="EMBL/GenBank/DDBJ databases">
        <title>Isolation and characterization of a novel species in the genus Sulfuriferula.</title>
        <authorList>
            <person name="Mochizuki J."/>
            <person name="Kojima H."/>
            <person name="Fukui M."/>
        </authorList>
    </citation>
    <scope>NUCLEOTIDE SEQUENCE [LARGE SCALE GENOMIC DNA]</scope>
    <source>
        <strain evidence="3">SGTM</strain>
    </source>
</reference>
<organism evidence="2 3">
    <name type="scientific">Sulfuriferula nivalis</name>
    <dbReference type="NCBI Taxonomy" id="2675298"/>
    <lineage>
        <taxon>Bacteria</taxon>
        <taxon>Pseudomonadati</taxon>
        <taxon>Pseudomonadota</taxon>
        <taxon>Betaproteobacteria</taxon>
        <taxon>Nitrosomonadales</taxon>
        <taxon>Sulfuricellaceae</taxon>
        <taxon>Sulfuriferula</taxon>
    </lineage>
</organism>
<dbReference type="RefSeq" id="WP_162083563.1">
    <property type="nucleotide sequence ID" value="NZ_AP021881.1"/>
</dbReference>
<evidence type="ECO:0000313" key="3">
    <source>
        <dbReference type="Proteomes" id="UP000463939"/>
    </source>
</evidence>
<dbReference type="PROSITE" id="PS51379">
    <property type="entry name" value="4FE4S_FER_2"/>
    <property type="match status" value="1"/>
</dbReference>
<accession>A0A809RF72</accession>
<sequence>MKLKPNSPTDGLIDTITKNGLCTGCGLCESIAPKGQIQVELNASGYLRPRTLETLSSATENKIAEVCPGVTVQHPAGIKGYHPIWGPLVKVRTGFATDPETRKQGSSGGVISALLIHLLESGKIDFVAQIATSQQNPLANELQISRNRADVLRAAGSRYAPSAPLRTLRDLLATSQKFAFVGKPCDVAALRRYSELNKEIKTQIPYMLSFMCAGIPSMKGTYEVLEKLGTDSTKLSSFRYRGDGWPGMARAVQKDGQTFEMDYNTSWGTILNRHLQFRCKICPDGTGEFADIVCADAWYGKDGYPDFTERDGRSLLLSRTDTGETLIADALANNTIQINNLEIDEIAKMQPYQVQRKQVALARTLATRFALGIAPTYRNLSLLRASTSAAPMNFIRNAIGTYRRANGEVQ</sequence>
<proteinExistence type="predicted"/>
<dbReference type="AlphaFoldDB" id="A0A809RF72"/>
<dbReference type="PANTHER" id="PTHR31332">
    <property type="entry name" value="7-HYDROXYMETHYL CHLOROPHYLL A REDUCTASE, CHLOROPLASTIC"/>
    <property type="match status" value="1"/>
</dbReference>
<dbReference type="Proteomes" id="UP000463939">
    <property type="component" value="Chromosome"/>
</dbReference>
<dbReference type="GO" id="GO:0090415">
    <property type="term" value="F:7-hydroxymethyl chlorophyll a reductase activity"/>
    <property type="evidence" value="ECO:0007669"/>
    <property type="project" value="TreeGrafter"/>
</dbReference>
<keyword evidence="3" id="KW-1185">Reference proteome</keyword>
<dbReference type="Pfam" id="PF04432">
    <property type="entry name" value="FrhB_FdhB_C"/>
    <property type="match status" value="1"/>
</dbReference>
<name>A0A809RF72_9PROT</name>
<feature type="domain" description="4Fe-4S ferredoxin-type" evidence="1">
    <location>
        <begin position="12"/>
        <end position="42"/>
    </location>
</feature>
<dbReference type="EMBL" id="AP021881">
    <property type="protein sequence ID" value="BBO99523.1"/>
    <property type="molecule type" value="Genomic_DNA"/>
</dbReference>
<dbReference type="PANTHER" id="PTHR31332:SF0">
    <property type="entry name" value="7-HYDROXYMETHYL CHLOROPHYLL A REDUCTASE, CHLOROPLASTIC"/>
    <property type="match status" value="1"/>
</dbReference>
<dbReference type="Pfam" id="PF04422">
    <property type="entry name" value="FrhB_FdhB_N"/>
    <property type="match status" value="1"/>
</dbReference>
<evidence type="ECO:0000259" key="1">
    <source>
        <dbReference type="PROSITE" id="PS51379"/>
    </source>
</evidence>
<gene>
    <name evidence="2" type="ORF">SFSGTM_02320</name>
</gene>
<dbReference type="InterPro" id="IPR045220">
    <property type="entry name" value="FRHB/FDHB/HCAR-like"/>
</dbReference>
<dbReference type="KEGG" id="sniv:SFSGTM_02320"/>
<dbReference type="GO" id="GO:0033354">
    <property type="term" value="P:chlorophyll cycle"/>
    <property type="evidence" value="ECO:0007669"/>
    <property type="project" value="TreeGrafter"/>
</dbReference>
<protein>
    <submittedName>
        <fullName evidence="2">Coenzyme F420-reducing hydrogenase subunit beta-like protein</fullName>
    </submittedName>
</protein>